<dbReference type="InterPro" id="IPR036465">
    <property type="entry name" value="vWFA_dom_sf"/>
</dbReference>
<feature type="signal peptide" evidence="1">
    <location>
        <begin position="1"/>
        <end position="31"/>
    </location>
</feature>
<dbReference type="SUPFAM" id="SSF53300">
    <property type="entry name" value="vWA-like"/>
    <property type="match status" value="1"/>
</dbReference>
<keyword evidence="4" id="KW-1185">Reference proteome</keyword>
<dbReference type="EMBL" id="JAJNEC010000008">
    <property type="protein sequence ID" value="MCD2426053.1"/>
    <property type="molecule type" value="Genomic_DNA"/>
</dbReference>
<accession>A0ABS8Q0A7</accession>
<dbReference type="RefSeq" id="WP_231008643.1">
    <property type="nucleotide sequence ID" value="NZ_JAJNEC010000008.1"/>
</dbReference>
<protein>
    <submittedName>
        <fullName evidence="3">VWA domain-containing protein</fullName>
    </submittedName>
</protein>
<feature type="chain" id="PRO_5046151729" evidence="1">
    <location>
        <begin position="32"/>
        <end position="302"/>
    </location>
</feature>
<feature type="domain" description="VWFA" evidence="2">
    <location>
        <begin position="56"/>
        <end position="292"/>
    </location>
</feature>
<evidence type="ECO:0000256" key="1">
    <source>
        <dbReference type="SAM" id="SignalP"/>
    </source>
</evidence>
<keyword evidence="1" id="KW-0732">Signal</keyword>
<reference evidence="3 4" key="1">
    <citation type="submission" date="2021-11" db="EMBL/GenBank/DDBJ databases">
        <title>Genomic of Niabella pedocola.</title>
        <authorList>
            <person name="Wu T."/>
        </authorList>
    </citation>
    <scope>NUCLEOTIDE SEQUENCE [LARGE SCALE GENOMIC DNA]</scope>
    <source>
        <strain evidence="3 4">JCM 31011</strain>
    </source>
</reference>
<gene>
    <name evidence="3" type="ORF">LQ567_24930</name>
</gene>
<evidence type="ECO:0000259" key="2">
    <source>
        <dbReference type="PROSITE" id="PS50234"/>
    </source>
</evidence>
<dbReference type="PROSITE" id="PS50234">
    <property type="entry name" value="VWFA"/>
    <property type="match status" value="1"/>
</dbReference>
<proteinExistence type="predicted"/>
<dbReference type="Proteomes" id="UP001199816">
    <property type="component" value="Unassembled WGS sequence"/>
</dbReference>
<dbReference type="PROSITE" id="PS51257">
    <property type="entry name" value="PROKAR_LIPOPROTEIN"/>
    <property type="match status" value="1"/>
</dbReference>
<comment type="caution">
    <text evidence="3">The sequence shown here is derived from an EMBL/GenBank/DDBJ whole genome shotgun (WGS) entry which is preliminary data.</text>
</comment>
<sequence length="302" mass="32015">MKKATIYTFIKHPVPAVVMSCFAGMALYLLASCSKTDACTYTTSEPVAQGCNAGMDVAFLLDYTGSMGPAIDSVKKEVNNIANTIVTESGGDYRLSLSLFDEYTKEGGGFPLPMYLNAADYVALPAGQKKIITSGPTTNQYLTMMEKFAPANKTTFSTQLAKINNASAMKLGAGIGGPEPGDLLLHEILSNQFAGTWRSGNITKLAVIITDAPASGDDDNATAADDTYLDALAATANSMGVQCILLTTFKGNPTYPANYKLHLITNNTGGKAYEFDNFNNISKELIAIIENICSQTGGKGSR</sequence>
<evidence type="ECO:0000313" key="3">
    <source>
        <dbReference type="EMBL" id="MCD2426053.1"/>
    </source>
</evidence>
<dbReference type="InterPro" id="IPR002035">
    <property type="entry name" value="VWF_A"/>
</dbReference>
<organism evidence="3 4">
    <name type="scientific">Niabella pedocola</name>
    <dbReference type="NCBI Taxonomy" id="1752077"/>
    <lineage>
        <taxon>Bacteria</taxon>
        <taxon>Pseudomonadati</taxon>
        <taxon>Bacteroidota</taxon>
        <taxon>Chitinophagia</taxon>
        <taxon>Chitinophagales</taxon>
        <taxon>Chitinophagaceae</taxon>
        <taxon>Niabella</taxon>
    </lineage>
</organism>
<name>A0ABS8Q0A7_9BACT</name>
<dbReference type="Gene3D" id="3.40.50.410">
    <property type="entry name" value="von Willebrand factor, type A domain"/>
    <property type="match status" value="1"/>
</dbReference>
<evidence type="ECO:0000313" key="4">
    <source>
        <dbReference type="Proteomes" id="UP001199816"/>
    </source>
</evidence>